<name>A0A8H3EG39_9LECA</name>
<comment type="caution">
    <text evidence="1">The sequence shown here is derived from an EMBL/GenBank/DDBJ whole genome shotgun (WGS) entry which is preliminary data.</text>
</comment>
<dbReference type="EMBL" id="CAJPDS010000003">
    <property type="protein sequence ID" value="CAF9904589.1"/>
    <property type="molecule type" value="Genomic_DNA"/>
</dbReference>
<dbReference type="AlphaFoldDB" id="A0A8H3EG39"/>
<dbReference type="InterPro" id="IPR036259">
    <property type="entry name" value="MFS_trans_sf"/>
</dbReference>
<evidence type="ECO:0000313" key="1">
    <source>
        <dbReference type="EMBL" id="CAF9904589.1"/>
    </source>
</evidence>
<keyword evidence="2" id="KW-1185">Reference proteome</keyword>
<dbReference type="Proteomes" id="UP000664521">
    <property type="component" value="Unassembled WGS sequence"/>
</dbReference>
<organism evidence="1 2">
    <name type="scientific">Heterodermia speciosa</name>
    <dbReference type="NCBI Taxonomy" id="116794"/>
    <lineage>
        <taxon>Eukaryota</taxon>
        <taxon>Fungi</taxon>
        <taxon>Dikarya</taxon>
        <taxon>Ascomycota</taxon>
        <taxon>Pezizomycotina</taxon>
        <taxon>Lecanoromycetes</taxon>
        <taxon>OSLEUM clade</taxon>
        <taxon>Lecanoromycetidae</taxon>
        <taxon>Caliciales</taxon>
        <taxon>Physciaceae</taxon>
        <taxon>Heterodermia</taxon>
    </lineage>
</organism>
<dbReference type="OrthoDB" id="10262656at2759"/>
<dbReference type="SUPFAM" id="SSF103473">
    <property type="entry name" value="MFS general substrate transporter"/>
    <property type="match status" value="1"/>
</dbReference>
<gene>
    <name evidence="1" type="ORF">HETSPECPRED_004727</name>
</gene>
<protein>
    <recommendedName>
        <fullName evidence="3">Major facilitator superfamily (MFS) profile domain-containing protein</fullName>
    </recommendedName>
</protein>
<proteinExistence type="predicted"/>
<sequence>MATLILLDSVYGLAAGTLPMDRNLRLPLVEILAYPSNAILLTNSAPSMLVLGVINGVAGSTASLMRAFGPTISGLIYSSGLKMGCTGLAFWICGLVAVFGAVESMWMGEGDGRLEEGLEQVEANEEDGLINPLTVDAALLAAGRRDNDSKKTSPQLKITD</sequence>
<evidence type="ECO:0008006" key="3">
    <source>
        <dbReference type="Google" id="ProtNLM"/>
    </source>
</evidence>
<evidence type="ECO:0000313" key="2">
    <source>
        <dbReference type="Proteomes" id="UP000664521"/>
    </source>
</evidence>
<reference evidence="1" key="1">
    <citation type="submission" date="2021-03" db="EMBL/GenBank/DDBJ databases">
        <authorList>
            <person name="Tagirdzhanova G."/>
        </authorList>
    </citation>
    <scope>NUCLEOTIDE SEQUENCE</scope>
</reference>
<accession>A0A8H3EG39</accession>